<keyword evidence="3" id="KW-1185">Reference proteome</keyword>
<dbReference type="Proteomes" id="UP000283383">
    <property type="component" value="Unassembled WGS sequence"/>
</dbReference>
<proteinExistence type="predicted"/>
<evidence type="ECO:0000313" key="2">
    <source>
        <dbReference type="EMBL" id="RKF84090.1"/>
    </source>
</evidence>
<sequence length="154" mass="17991">MESTRRFAQDREREMQLAHLSNLKRPRGHLSEQNSHNRKDSHWGSKDLLKKWANMEWKRRWLAIRGNRQAASWKTPWNRPVLSLYDGLKRHVATALMLLRSEVLGLRAWLSSIGVPNITPRCSCGEHRQTVKHILYYCPEHSSLQARMLAKAGT</sequence>
<protein>
    <recommendedName>
        <fullName evidence="4">Reverse transcriptase</fullName>
    </recommendedName>
</protein>
<evidence type="ECO:0000313" key="3">
    <source>
        <dbReference type="Proteomes" id="UP000283383"/>
    </source>
</evidence>
<evidence type="ECO:0008006" key="4">
    <source>
        <dbReference type="Google" id="ProtNLM"/>
    </source>
</evidence>
<accession>A0A420JBC8</accession>
<evidence type="ECO:0000256" key="1">
    <source>
        <dbReference type="SAM" id="MobiDB-lite"/>
    </source>
</evidence>
<feature type="non-terminal residue" evidence="2">
    <location>
        <position position="154"/>
    </location>
</feature>
<name>A0A420JBC8_9PEZI</name>
<organism evidence="2 3">
    <name type="scientific">Golovinomyces cichoracearum</name>
    <dbReference type="NCBI Taxonomy" id="62708"/>
    <lineage>
        <taxon>Eukaryota</taxon>
        <taxon>Fungi</taxon>
        <taxon>Dikarya</taxon>
        <taxon>Ascomycota</taxon>
        <taxon>Pezizomycotina</taxon>
        <taxon>Leotiomycetes</taxon>
        <taxon>Erysiphales</taxon>
        <taxon>Erysiphaceae</taxon>
        <taxon>Golovinomyces</taxon>
    </lineage>
</organism>
<reference evidence="2 3" key="1">
    <citation type="journal article" date="2018" name="BMC Genomics">
        <title>Comparative genome analyses reveal sequence features reflecting distinct modes of host-adaptation between dicot and monocot powdery mildew.</title>
        <authorList>
            <person name="Wu Y."/>
            <person name="Ma X."/>
            <person name="Pan Z."/>
            <person name="Kale S.D."/>
            <person name="Song Y."/>
            <person name="King H."/>
            <person name="Zhang Q."/>
            <person name="Presley C."/>
            <person name="Deng X."/>
            <person name="Wei C.I."/>
            <person name="Xiao S."/>
        </authorList>
    </citation>
    <scope>NUCLEOTIDE SEQUENCE [LARGE SCALE GENOMIC DNA]</scope>
    <source>
        <strain evidence="2">UMSG3</strain>
    </source>
</reference>
<dbReference type="EMBL" id="MCBQ01000192">
    <property type="protein sequence ID" value="RKF84090.1"/>
    <property type="molecule type" value="Genomic_DNA"/>
</dbReference>
<comment type="caution">
    <text evidence="2">The sequence shown here is derived from an EMBL/GenBank/DDBJ whole genome shotgun (WGS) entry which is preliminary data.</text>
</comment>
<dbReference type="AlphaFoldDB" id="A0A420JBC8"/>
<gene>
    <name evidence="2" type="ORF">GcM3_001036</name>
</gene>
<feature type="region of interest" description="Disordered" evidence="1">
    <location>
        <begin position="22"/>
        <end position="43"/>
    </location>
</feature>